<protein>
    <recommendedName>
        <fullName evidence="5">EF-hand domain-containing protein</fullName>
    </recommendedName>
</protein>
<keyword evidence="2" id="KW-0802">TPR repeat</keyword>
<organism evidence="7">
    <name type="scientific">Aureococcus anophagefferens</name>
    <name type="common">Harmful bloom alga</name>
    <dbReference type="NCBI Taxonomy" id="44056"/>
    <lineage>
        <taxon>Eukaryota</taxon>
        <taxon>Sar</taxon>
        <taxon>Stramenopiles</taxon>
        <taxon>Ochrophyta</taxon>
        <taxon>Pelagophyceae</taxon>
        <taxon>Pelagomonadales</taxon>
        <taxon>Pelagomonadaceae</taxon>
        <taxon>Aureococcus</taxon>
    </lineage>
</organism>
<evidence type="ECO:0000256" key="4">
    <source>
        <dbReference type="SAM" id="MobiDB-lite"/>
    </source>
</evidence>
<dbReference type="GO" id="GO:0019005">
    <property type="term" value="C:SCF ubiquitin ligase complex"/>
    <property type="evidence" value="ECO:0007669"/>
    <property type="project" value="TreeGrafter"/>
</dbReference>
<evidence type="ECO:0000259" key="5">
    <source>
        <dbReference type="PROSITE" id="PS50222"/>
    </source>
</evidence>
<dbReference type="InterPro" id="IPR019734">
    <property type="entry name" value="TPR_rpt"/>
</dbReference>
<dbReference type="eggNOG" id="KOG4341">
    <property type="taxonomic scope" value="Eukaryota"/>
</dbReference>
<feature type="coiled-coil region" evidence="3">
    <location>
        <begin position="3103"/>
        <end position="3204"/>
    </location>
</feature>
<dbReference type="InterPro" id="IPR036886">
    <property type="entry name" value="Villin_headpiece_dom_sf"/>
</dbReference>
<dbReference type="SMART" id="SM00028">
    <property type="entry name" value="TPR"/>
    <property type="match status" value="5"/>
</dbReference>
<dbReference type="InterPro" id="IPR032675">
    <property type="entry name" value="LRR_dom_sf"/>
</dbReference>
<dbReference type="eggNOG" id="KOG0032">
    <property type="taxonomic scope" value="Eukaryota"/>
</dbReference>
<feature type="region of interest" description="Disordered" evidence="4">
    <location>
        <begin position="2358"/>
        <end position="2388"/>
    </location>
</feature>
<proteinExistence type="predicted"/>
<feature type="coiled-coil region" evidence="3">
    <location>
        <begin position="2420"/>
        <end position="2458"/>
    </location>
</feature>
<name>F0YF26_AURAN</name>
<dbReference type="SUPFAM" id="SSF48452">
    <property type="entry name" value="TPR-like"/>
    <property type="match status" value="2"/>
</dbReference>
<gene>
    <name evidence="6" type="ORF">AURANDRAFT_72024</name>
</gene>
<dbReference type="PANTHER" id="PTHR13318">
    <property type="entry name" value="PARTNER OF PAIRED, ISOFORM B-RELATED"/>
    <property type="match status" value="1"/>
</dbReference>
<dbReference type="CDD" id="cd00051">
    <property type="entry name" value="EFh"/>
    <property type="match status" value="1"/>
</dbReference>
<keyword evidence="1" id="KW-0106">Calcium</keyword>
<feature type="domain" description="EF-hand" evidence="5">
    <location>
        <begin position="3571"/>
        <end position="3606"/>
    </location>
</feature>
<dbReference type="PROSITE" id="PS50222">
    <property type="entry name" value="EF_HAND_2"/>
    <property type="match status" value="1"/>
</dbReference>
<dbReference type="Gene3D" id="3.80.10.10">
    <property type="entry name" value="Ribonuclease Inhibitor"/>
    <property type="match status" value="3"/>
</dbReference>
<evidence type="ECO:0000313" key="7">
    <source>
        <dbReference type="Proteomes" id="UP000002729"/>
    </source>
</evidence>
<keyword evidence="7" id="KW-1185">Reference proteome</keyword>
<dbReference type="GO" id="GO:0003779">
    <property type="term" value="F:actin binding"/>
    <property type="evidence" value="ECO:0007669"/>
    <property type="project" value="InterPro"/>
</dbReference>
<feature type="region of interest" description="Disordered" evidence="4">
    <location>
        <begin position="2546"/>
        <end position="2571"/>
    </location>
</feature>
<dbReference type="PANTHER" id="PTHR13318:SF190">
    <property type="entry name" value="PARTNER OF PAIRED, ISOFORM B"/>
    <property type="match status" value="1"/>
</dbReference>
<dbReference type="Gene3D" id="1.25.40.10">
    <property type="entry name" value="Tetratricopeptide repeat domain"/>
    <property type="match status" value="3"/>
</dbReference>
<dbReference type="GeneID" id="20228506"/>
<evidence type="ECO:0000256" key="1">
    <source>
        <dbReference type="ARBA" id="ARBA00022837"/>
    </source>
</evidence>
<evidence type="ECO:0000256" key="2">
    <source>
        <dbReference type="PROSITE-ProRule" id="PRU00339"/>
    </source>
</evidence>
<evidence type="ECO:0000256" key="3">
    <source>
        <dbReference type="SAM" id="Coils"/>
    </source>
</evidence>
<dbReference type="GO" id="GO:0005509">
    <property type="term" value="F:calcium ion binding"/>
    <property type="evidence" value="ECO:0007669"/>
    <property type="project" value="InterPro"/>
</dbReference>
<dbReference type="Gene3D" id="1.10.472.170">
    <property type="match status" value="1"/>
</dbReference>
<dbReference type="InterPro" id="IPR006553">
    <property type="entry name" value="Leu-rich_rpt_Cys-con_subtyp"/>
</dbReference>
<feature type="region of interest" description="Disordered" evidence="4">
    <location>
        <begin position="1"/>
        <end position="42"/>
    </location>
</feature>
<dbReference type="PROSITE" id="PS50005">
    <property type="entry name" value="TPR"/>
    <property type="match status" value="1"/>
</dbReference>
<dbReference type="SUPFAM" id="SSF52047">
    <property type="entry name" value="RNI-like"/>
    <property type="match status" value="2"/>
</dbReference>
<dbReference type="InterPro" id="IPR011992">
    <property type="entry name" value="EF-hand-dom_pair"/>
</dbReference>
<dbReference type="Gene3D" id="1.10.950.10">
    <property type="entry name" value="Villin headpiece domain"/>
    <property type="match status" value="1"/>
</dbReference>
<feature type="repeat" description="TPR" evidence="2">
    <location>
        <begin position="465"/>
        <end position="498"/>
    </location>
</feature>
<dbReference type="GO" id="GO:0031146">
    <property type="term" value="P:SCF-dependent proteasomal ubiquitin-dependent protein catabolic process"/>
    <property type="evidence" value="ECO:0007669"/>
    <property type="project" value="TreeGrafter"/>
</dbReference>
<dbReference type="Gene3D" id="1.10.238.10">
    <property type="entry name" value="EF-hand"/>
    <property type="match status" value="1"/>
</dbReference>
<dbReference type="InterPro" id="IPR018247">
    <property type="entry name" value="EF_Hand_1_Ca_BS"/>
</dbReference>
<dbReference type="Pfam" id="PF13432">
    <property type="entry name" value="TPR_16"/>
    <property type="match status" value="3"/>
</dbReference>
<sequence length="3757" mass="407567">MSSSATPMPPGGFANVEDEPPPSRKRGRSPEPAAPRAHLPRVLPAGTRAAILAAVAPGREAHEVDDYRRQVLAAGQTAEFVIPSQVTPKYVCNVCGNRDQRKFLHEPRAGDVVCLGADETGCGNVVEEHKMHEGAQYRKFEGEDDKSHHGPAPNRLYSAAHNMRTSMVPTGGAGGAAASRLRQAYDAVELGLSNLGSDEKRTRVGYKDQMKKRAFDQIVHVASNLELHASVVSRAQALFANFRDEKEYVQRYDAVLAACVVQAAEEAAEDEHRKSLLAPAAKAEAPRPLVASSRARLLAKPLGSAATLGDGAMAPPVAVARRRHPAAPTKGAARPAPTNTALVDASKAAMAKDYAGALALLEGKIEEPERSSAVAQNILGVCLWKVGRLDEASACLGALAAQPGASAQVAGNYRGVRLDAKVAAITAANDANGARPPGDAAAAAACAARYEAVDLDDPCTDDIRFHALYNAGLCRLDAGDTGRAAQCFEAALQAKPDFAAAWHNLGEALRLLGDLDGAAHAFGEAKARGGGGGGDAGGPSDDEVADAAGRGLVESMLQAGRYADALAALGPLFDASSGEGLIEPLYWRGLCRLNTGDAAAAAEDLEKCVVLLEKQTHPIYPLAGVRGPLFTACARRGEALLLDGNDAAAALPYFEKAVGAVDDAHAERATARLNLGICRARTGDGAGAAAMLRQLADEGRGPPDRAGHALGSVLLDGGDYAAAKDAYAAATADPSKIRDPDDADGLHNLGFCCYKLGDLYAARDAFAKSLAMRRDHEPSVRAVKLIDALIAARERREDAALGALAKDWDACAALGEDEAPAPSDLDARYLLLRDRLARDAAEPLSGVKRGGTEEGSLERPFDPAELPEVQAADDATRKAFRALRAVDKLRASAFSPRDAALDDALAGHKAAAKKSIAEGEAAKRSDGPRGEAARTDAAAALEAVRDVAARGDAAARANAAARRDAERAALADAAAAVDGAVAAAAAAVDAHARAAEAAACDRLAGVLAAGAATAAARDRAAKAGVADEPEFAAAARAADAARDAAAAAVDAARGAAGDAAAELLAAARAAVDAATDAAAALGAAVADAAKAARKRRAAEGRRREAELLARLADEEAAARRRAEEFYAALDRKRLKKTGRVLDGAAQQTYEDPRKPLDVAAFAPADADAARNLYAQGWSTGALVVLARGRRRGSLRGAAAACLAEAAKGRAPLDSDDAGALELYAAGWSPSALATLLRLRAAGGGDLADLAAGHAQSLGPAAATRTYDPARKYALGDLAAPEAPPGVDPSRRELHLDAAAFAAAFGMDLAAFEALPKPASAMVKFAVKPRGRAAPAGEGLGAEALASELAAVKRQKRALQRQLAGHVKLAHMAAVTSHAEARTFCATIFGNALYEDRLPPRFLVASYVGVDPDRPRGPYPPSLLRLHPARDHALGTPATRLDLAPWRADEPQLRRIVAAVGPTLVDLDLASAVAPYARGPGAAPSCVAPWTWPRHKACEHHGHLPDDAGLRAVAVAATHDRSDGRRPLRLRRLGLARCGAVTTAGVAGVVHATLHSLEALDLAENPQLDEAVVLALRDPLRPARLATIDLSGLAALGDGGVAVVVRCCPGLEVVRLCGCGRVGDEGARLLVDGCPGLRDLRLASCARVDGSFLAHDVVAPRDPKQVEGEIACLAMRPALTALDLGDTAARRECARWAAGCCPALRALRLATCGPLEDEGLLALAVNPALALESLDVSGCHLLGRDGGKAFYELAYRHGDSLECLDLRHVPLLAPHVVAQILDDCTFLRQLRLDGTQAPSEACFGGAEGAELALAQAKEGLRAAAFRPSGGVGAPVSLLGGKGSGKRRRPPERPPAAHRERPVRTARLGALEELTMAGCARLTAPALAWVATRLPNVRCLDLTHAGAGGALTDASVWCVASSCPRLRRLLIARPQDSGGMSRNAAANSAFLTDASLYAIGEHLPRLETLDLSQHPFLTALGWAGFENPRLRVLKMTGCAALEVRGLQVVAKFAPNLTDFDANGAPLVEPEDVRRVFGANAYATSHEGDVAIRPNRDAAAIERRDAAYARLHHEGLCATWIFCGWRFFQLTHRIRRRIAGAVVKRAVVEYRARRRDAFRQHFKRLVNYRRIIARWSAIRLQRCVRRWLVARGIRACVRIQRCYRSRRAKWLVDMLTMINGSVTLIARVWRGKKTRTDLPLDLLRMAKQWEEEIGRGGGNRSRAAEELEDAMSRRILDEIGGHVARLAENMATTKRQMGETMQTKQDRLRKGVQERLKAAELSIPLSRKMRVPVYGDARPHAYDGAAAAAGRSHVFGEAVWPEPRGRVFEETVADFDPKAATYEARAKMVEKTAAAALSGGELAPELGKGGDSKDADYADGKAEQSRRTPWSMANLQSADSLLPTLAAANLAQMKQTLILDRAKNETEARQIEEAKRLEQALEEAEEEARQQAAAAALVSEEENQAVTDMCALVRGHFGRTIADQARENRATMLEEREKARVGKAATAIQKLERALSVRRDFDDRDIGVGTCCGLREVVQEEYAVVEYGEPPQPSLVSRRGRGRHAPGSEGEQENKAKIQIRVHADFQIRRSYERKAALFERGELRSKCAAIDEKGLVKAYERLEALDAEHCAEHDKLADLELANDCVGKALQAMIVAYLSAESEKTQAPAKVPEAWDVAMRGVAARRKHLTYAVDALEKAQWWGVEAVRCHYRRHRACALSMSTAANRLRWLDRECALIGKLRAFLRQRREMAPDSIHQKYYVAWLDSQLERLASMFVALDSEQEHVVARDLGQMRACMETALGSEAILDEMVQDLRADYKYDAEKVGLELARLRMDAESEDALRALEATTVLKQKQEHLHEGAFVQLRAALEDLHKREESRLERQIAFRGDEQGLEREKLVDIQAVLRNPPKIHGHFDREKWLDVFRSQPWLAQQEVEEAKRRETFDKKKMQLAQMAGIVEQKREDMVKESAELDALEAAMLENERVRDAADSTRDAREAAATFLEVNAGVLAEKRADHARREEALEKLEGTLAEFTREMGAEEKEAHDRLAAARAAKAEFDATESEEEDKRAAVLNARKRAIAAEMSSIEQEMAADDGDDADAIDAMEERSKGLEEELEAIDRELKSMKERSERRKVMTEAVEAEATEEVEAKAQKELQEKLRADKKSEAVEKMREQARKDEEQAAKEEAALQLEREQAAELKAAGALAAMGLVDPSLKKRKGPLREAYKEAKHRARRAVFGADSVAAEQQESNHMMQSIMRRQKLKMGAATAIRSIRFTVGKEETDAFKEKQEQFAADSLPHYIRVKKTIGLHTQIAIWIEPSADQDEFLTDVQIAHSSPENEFYKDLSQRGYAAYTHPKLQAEKGSDPGFVIWGKKRKDAVFVVASIEVSYTLRDEQNFAADGYEKIDKNLTNFNFGDMFLWVKKINRNAEAENDNEESIFHELRATRKEIRKRPDDPILVQREKGLKARLEKVKEYADYRDAFKEDPLKYAIEFMAITQSELERWMDHFTAMDTEHIGGISPKQVLEYLGFRDTRFMYAAFALLGEPADGTLMDFGETVKCIGSFCFFGKDELLHFAYSIFDSDDNGYITHDEFLLLLSDLHAATNRGRTNRALREIELFDDGKLTYEEFLETDKNFPNLFYPLFEAQNLMRQKFFGTRYWTRKLQKYTKIKAQLREERQNNTDKMAAADAWFESRVAKRTERLHKSKLAAQNTQSIVKRSLLTARIYALQFAQKHDKKKKKFGRVNKNLPGAIK</sequence>
<feature type="region of interest" description="Disordered" evidence="4">
    <location>
        <begin position="1833"/>
        <end position="1859"/>
    </location>
</feature>
<dbReference type="InParanoid" id="F0YF26"/>
<evidence type="ECO:0000313" key="6">
    <source>
        <dbReference type="EMBL" id="EGB06354.1"/>
    </source>
</evidence>
<dbReference type="Proteomes" id="UP000002729">
    <property type="component" value="Unassembled WGS sequence"/>
</dbReference>
<keyword evidence="3" id="KW-0175">Coiled coil</keyword>
<dbReference type="OrthoDB" id="191686at2759"/>
<feature type="coiled-coil region" evidence="3">
    <location>
        <begin position="3010"/>
        <end position="3044"/>
    </location>
</feature>
<feature type="compositionally biased region" description="Basic and acidic residues" evidence="4">
    <location>
        <begin position="1849"/>
        <end position="1859"/>
    </location>
</feature>
<accession>F0YF26</accession>
<reference evidence="6 7" key="1">
    <citation type="journal article" date="2011" name="Proc. Natl. Acad. Sci. U.S.A.">
        <title>Niche of harmful alga Aureococcus anophagefferens revealed through ecogenomics.</title>
        <authorList>
            <person name="Gobler C.J."/>
            <person name="Berry D.L."/>
            <person name="Dyhrman S.T."/>
            <person name="Wilhelm S.W."/>
            <person name="Salamov A."/>
            <person name="Lobanov A.V."/>
            <person name="Zhang Y."/>
            <person name="Collier J.L."/>
            <person name="Wurch L.L."/>
            <person name="Kustka A.B."/>
            <person name="Dill B.D."/>
            <person name="Shah M."/>
            <person name="VerBerkmoes N.C."/>
            <person name="Kuo A."/>
            <person name="Terry A."/>
            <person name="Pangilinan J."/>
            <person name="Lindquist E.A."/>
            <person name="Lucas S."/>
            <person name="Paulsen I.T."/>
            <person name="Hattenrath-Lehmann T.K."/>
            <person name="Talmage S.C."/>
            <person name="Walker E.A."/>
            <person name="Koch F."/>
            <person name="Burson A.M."/>
            <person name="Marcoval M.A."/>
            <person name="Tang Y.Z."/>
            <person name="Lecleir G.R."/>
            <person name="Coyne K.J."/>
            <person name="Berg G.M."/>
            <person name="Bertrand E.M."/>
            <person name="Saito M.A."/>
            <person name="Gladyshev V.N."/>
            <person name="Grigoriev I.V."/>
        </authorList>
    </citation>
    <scope>NUCLEOTIDE SEQUENCE [LARGE SCALE GENOMIC DNA]</scope>
    <source>
        <strain evidence="7">CCMP 1984</strain>
    </source>
</reference>
<dbReference type="GO" id="GO:0007010">
    <property type="term" value="P:cytoskeleton organization"/>
    <property type="evidence" value="ECO:0007669"/>
    <property type="project" value="InterPro"/>
</dbReference>
<dbReference type="PROSITE" id="PS00018">
    <property type="entry name" value="EF_HAND_1"/>
    <property type="match status" value="1"/>
</dbReference>
<dbReference type="SUPFAM" id="SSF47473">
    <property type="entry name" value="EF-hand"/>
    <property type="match status" value="1"/>
</dbReference>
<feature type="compositionally biased region" description="Basic and acidic residues" evidence="4">
    <location>
        <begin position="2365"/>
        <end position="2383"/>
    </location>
</feature>
<dbReference type="RefSeq" id="XP_009038934.1">
    <property type="nucleotide sequence ID" value="XM_009040686.1"/>
</dbReference>
<dbReference type="SUPFAM" id="SSF47050">
    <property type="entry name" value="VHP, Villin headpiece domain"/>
    <property type="match status" value="1"/>
</dbReference>
<dbReference type="InterPro" id="IPR011990">
    <property type="entry name" value="TPR-like_helical_dom_sf"/>
</dbReference>
<dbReference type="SMART" id="SM00367">
    <property type="entry name" value="LRR_CC"/>
    <property type="match status" value="6"/>
</dbReference>
<dbReference type="KEGG" id="aaf:AURANDRAFT_72024"/>
<dbReference type="InterPro" id="IPR002048">
    <property type="entry name" value="EF_hand_dom"/>
</dbReference>
<dbReference type="EMBL" id="GL833135">
    <property type="protein sequence ID" value="EGB06354.1"/>
    <property type="molecule type" value="Genomic_DNA"/>
</dbReference>